<protein>
    <submittedName>
        <fullName evidence="3">LysR family transcriptional regulator</fullName>
    </submittedName>
</protein>
<evidence type="ECO:0000259" key="2">
    <source>
        <dbReference type="PROSITE" id="PS50931"/>
    </source>
</evidence>
<dbReference type="GO" id="GO:0006351">
    <property type="term" value="P:DNA-templated transcription"/>
    <property type="evidence" value="ECO:0007669"/>
    <property type="project" value="TreeGrafter"/>
</dbReference>
<dbReference type="InterPro" id="IPR036390">
    <property type="entry name" value="WH_DNA-bd_sf"/>
</dbReference>
<evidence type="ECO:0000313" key="3">
    <source>
        <dbReference type="EMBL" id="QDY44158.1"/>
    </source>
</evidence>
<dbReference type="GO" id="GO:0003700">
    <property type="term" value="F:DNA-binding transcription factor activity"/>
    <property type="evidence" value="ECO:0007669"/>
    <property type="project" value="InterPro"/>
</dbReference>
<reference evidence="3 4" key="1">
    <citation type="submission" date="2018-10" db="EMBL/GenBank/DDBJ databases">
        <title>Genome Sequencing of Pantoea dispersa DSM 32899.</title>
        <authorList>
            <person name="Nawrath M."/>
            <person name="Ottenheim C."/>
            <person name="Wilm A."/>
            <person name="Zimmermann W."/>
            <person name="Wu J.C."/>
        </authorList>
    </citation>
    <scope>NUCLEOTIDE SEQUENCE [LARGE SCALE GENOMIC DNA]</scope>
    <source>
        <strain evidence="3 4">DSM 32899</strain>
        <plasmid evidence="3 4">unnamed1</plasmid>
    </source>
</reference>
<name>A0A518XIZ5_9GAMM</name>
<accession>A0A518XIZ5</accession>
<evidence type="ECO:0000313" key="4">
    <source>
        <dbReference type="Proteomes" id="UP000319411"/>
    </source>
</evidence>
<dbReference type="Gene3D" id="1.10.10.10">
    <property type="entry name" value="Winged helix-like DNA-binding domain superfamily/Winged helix DNA-binding domain"/>
    <property type="match status" value="1"/>
</dbReference>
<dbReference type="InterPro" id="IPR036388">
    <property type="entry name" value="WH-like_DNA-bd_sf"/>
</dbReference>
<dbReference type="SUPFAM" id="SSF46785">
    <property type="entry name" value="Winged helix' DNA-binding domain"/>
    <property type="match status" value="1"/>
</dbReference>
<dbReference type="Pfam" id="PF00126">
    <property type="entry name" value="HTH_1"/>
    <property type="match status" value="1"/>
</dbReference>
<dbReference type="KEGG" id="pdis:D8B20_19835"/>
<keyword evidence="4" id="KW-1185">Reference proteome</keyword>
<dbReference type="InterPro" id="IPR000847">
    <property type="entry name" value="LysR_HTH_N"/>
</dbReference>
<dbReference type="AlphaFoldDB" id="A0A518XIZ5"/>
<dbReference type="PANTHER" id="PTHR30537">
    <property type="entry name" value="HTH-TYPE TRANSCRIPTIONAL REGULATOR"/>
    <property type="match status" value="1"/>
</dbReference>
<dbReference type="EMBL" id="CP032703">
    <property type="protein sequence ID" value="QDY44158.1"/>
    <property type="molecule type" value="Genomic_DNA"/>
</dbReference>
<dbReference type="Proteomes" id="UP000319411">
    <property type="component" value="Plasmid unnamed1"/>
</dbReference>
<dbReference type="InterPro" id="IPR058163">
    <property type="entry name" value="LysR-type_TF_proteobact-type"/>
</dbReference>
<organism evidence="3 4">
    <name type="scientific">Candidatus Pantoea soli</name>
    <dbReference type="NCBI Taxonomy" id="3098669"/>
    <lineage>
        <taxon>Bacteria</taxon>
        <taxon>Pseudomonadati</taxon>
        <taxon>Pseudomonadota</taxon>
        <taxon>Gammaproteobacteria</taxon>
        <taxon>Enterobacterales</taxon>
        <taxon>Erwiniaceae</taxon>
        <taxon>Pantoea</taxon>
    </lineage>
</organism>
<sequence length="167" mass="17860">MTGEDLRYFSTFAQTGSLASAAKKLGVDHATVARRIASLEASVNLRLMDCRPRSCVLTEDGHQIALVGERVNAAACSLQRYSSAGQDAAEGDLAVAAPPAFTGAFIAPHVRSLRKTHPLLRLSLLETKSVFRLTGMKQTLPSAFPEDDSASKSFNGAWFSRHQAAVA</sequence>
<comment type="similarity">
    <text evidence="1">Belongs to the LysR transcriptional regulatory family.</text>
</comment>
<feature type="domain" description="HTH lysR-type" evidence="2">
    <location>
        <begin position="1"/>
        <end position="58"/>
    </location>
</feature>
<evidence type="ECO:0000256" key="1">
    <source>
        <dbReference type="ARBA" id="ARBA00009437"/>
    </source>
</evidence>
<dbReference type="OrthoDB" id="570111at2"/>
<geneLocation type="plasmid" evidence="3 4">
    <name>unnamed1</name>
</geneLocation>
<proteinExistence type="inferred from homology"/>
<dbReference type="PANTHER" id="PTHR30537:SF3">
    <property type="entry name" value="TRANSCRIPTIONAL REGULATORY PROTEIN"/>
    <property type="match status" value="1"/>
</dbReference>
<gene>
    <name evidence="3" type="ORF">D8B20_19835</name>
</gene>
<dbReference type="PROSITE" id="PS50931">
    <property type="entry name" value="HTH_LYSR"/>
    <property type="match status" value="1"/>
</dbReference>
<dbReference type="RefSeq" id="WP_145891513.1">
    <property type="nucleotide sequence ID" value="NZ_CP032703.1"/>
</dbReference>
<keyword evidence="3" id="KW-0614">Plasmid</keyword>
<dbReference type="GO" id="GO:0043565">
    <property type="term" value="F:sequence-specific DNA binding"/>
    <property type="evidence" value="ECO:0007669"/>
    <property type="project" value="TreeGrafter"/>
</dbReference>